<dbReference type="PANTHER" id="PTHR43163">
    <property type="entry name" value="DIPEPTIDE TRANSPORT SYSTEM PERMEASE PROTEIN DPPB-RELATED"/>
    <property type="match status" value="1"/>
</dbReference>
<feature type="domain" description="ABC transmembrane type-1" evidence="8">
    <location>
        <begin position="104"/>
        <end position="312"/>
    </location>
</feature>
<name>A0A4R2JR65_9PSEU</name>
<dbReference type="GO" id="GO:0005886">
    <property type="term" value="C:plasma membrane"/>
    <property type="evidence" value="ECO:0007669"/>
    <property type="project" value="UniProtKB-SubCell"/>
</dbReference>
<keyword evidence="2 7" id="KW-0813">Transport</keyword>
<dbReference type="EMBL" id="SLWS01000004">
    <property type="protein sequence ID" value="TCO59706.1"/>
    <property type="molecule type" value="Genomic_DNA"/>
</dbReference>
<dbReference type="PROSITE" id="PS50928">
    <property type="entry name" value="ABC_TM1"/>
    <property type="match status" value="1"/>
</dbReference>
<feature type="transmembrane region" description="Helical" evidence="7">
    <location>
        <begin position="251"/>
        <end position="269"/>
    </location>
</feature>
<evidence type="ECO:0000256" key="6">
    <source>
        <dbReference type="ARBA" id="ARBA00023136"/>
    </source>
</evidence>
<accession>A0A4R2JR65</accession>
<sequence length="322" mass="33605">MPGIRRLAQFAPTLLGTLFLLHYLMALGIQLNGNPARAMFGDRAPTPEQLAAMADRLGTADPCFTRPGDPCLGVFGRRLLRLAAGDFGTDFRGRDVLAALADAAPVTLRLALLALVINAAVGLGTGVLAGLYPGRGPDYLVRGGAALAIAVPPFVLAALAQLGASAWPPGFLGDVVTVAFRPEHPWLSMVIPATVLGVTSAAVTTRITRDRLAESLHSDYVKTAVAKGLGRPRVVGIHALRNSLIPVVTNLGFEFGALMSGAVVVEGVFNIPGVGRLIFTAVTDGDAPVVIAVVTLVVMVYLVVDLAVDLLYPVLDPRTDHA</sequence>
<dbReference type="RefSeq" id="WP_132117807.1">
    <property type="nucleotide sequence ID" value="NZ_SLWS01000004.1"/>
</dbReference>
<dbReference type="AlphaFoldDB" id="A0A4R2JR65"/>
<dbReference type="InterPro" id="IPR000515">
    <property type="entry name" value="MetI-like"/>
</dbReference>
<evidence type="ECO:0000256" key="3">
    <source>
        <dbReference type="ARBA" id="ARBA00022475"/>
    </source>
</evidence>
<organism evidence="9 10">
    <name type="scientific">Actinocrispum wychmicini</name>
    <dbReference type="NCBI Taxonomy" id="1213861"/>
    <lineage>
        <taxon>Bacteria</taxon>
        <taxon>Bacillati</taxon>
        <taxon>Actinomycetota</taxon>
        <taxon>Actinomycetes</taxon>
        <taxon>Pseudonocardiales</taxon>
        <taxon>Pseudonocardiaceae</taxon>
        <taxon>Actinocrispum</taxon>
    </lineage>
</organism>
<dbReference type="PANTHER" id="PTHR43163:SF7">
    <property type="entry name" value="DIPEPTIDE-TRANSPORT INTEGRAL MEMBRANE PROTEIN ABC TRANSPORTER DPPB-RELATED"/>
    <property type="match status" value="1"/>
</dbReference>
<gene>
    <name evidence="9" type="ORF">EV192_104549</name>
</gene>
<protein>
    <submittedName>
        <fullName evidence="9">Peptide/nickel transport system permease protein/oligopeptide transport system permease protein</fullName>
    </submittedName>
</protein>
<reference evidence="9 10" key="1">
    <citation type="submission" date="2019-03" db="EMBL/GenBank/DDBJ databases">
        <title>Genomic Encyclopedia of Type Strains, Phase IV (KMG-IV): sequencing the most valuable type-strain genomes for metagenomic binning, comparative biology and taxonomic classification.</title>
        <authorList>
            <person name="Goeker M."/>
        </authorList>
    </citation>
    <scope>NUCLEOTIDE SEQUENCE [LARGE SCALE GENOMIC DNA]</scope>
    <source>
        <strain evidence="9 10">DSM 45934</strain>
    </source>
</reference>
<evidence type="ECO:0000313" key="9">
    <source>
        <dbReference type="EMBL" id="TCO59706.1"/>
    </source>
</evidence>
<dbReference type="OrthoDB" id="9778910at2"/>
<comment type="caution">
    <text evidence="9">The sequence shown here is derived from an EMBL/GenBank/DDBJ whole genome shotgun (WGS) entry which is preliminary data.</text>
</comment>
<evidence type="ECO:0000256" key="5">
    <source>
        <dbReference type="ARBA" id="ARBA00022989"/>
    </source>
</evidence>
<proteinExistence type="inferred from homology"/>
<evidence type="ECO:0000256" key="1">
    <source>
        <dbReference type="ARBA" id="ARBA00004651"/>
    </source>
</evidence>
<comment type="subcellular location">
    <subcellularLocation>
        <location evidence="1 7">Cell membrane</location>
        <topology evidence="1 7">Multi-pass membrane protein</topology>
    </subcellularLocation>
</comment>
<dbReference type="SUPFAM" id="SSF161098">
    <property type="entry name" value="MetI-like"/>
    <property type="match status" value="1"/>
</dbReference>
<evidence type="ECO:0000256" key="7">
    <source>
        <dbReference type="RuleBase" id="RU363032"/>
    </source>
</evidence>
<feature type="transmembrane region" description="Helical" evidence="7">
    <location>
        <begin position="289"/>
        <end position="312"/>
    </location>
</feature>
<dbReference type="Pfam" id="PF00528">
    <property type="entry name" value="BPD_transp_1"/>
    <property type="match status" value="1"/>
</dbReference>
<keyword evidence="10" id="KW-1185">Reference proteome</keyword>
<feature type="transmembrane region" description="Helical" evidence="7">
    <location>
        <begin position="184"/>
        <end position="203"/>
    </location>
</feature>
<dbReference type="GO" id="GO:0055085">
    <property type="term" value="P:transmembrane transport"/>
    <property type="evidence" value="ECO:0007669"/>
    <property type="project" value="InterPro"/>
</dbReference>
<evidence type="ECO:0000313" key="10">
    <source>
        <dbReference type="Proteomes" id="UP000295680"/>
    </source>
</evidence>
<comment type="similarity">
    <text evidence="7">Belongs to the binding-protein-dependent transport system permease family.</text>
</comment>
<keyword evidence="4 7" id="KW-0812">Transmembrane</keyword>
<evidence type="ECO:0000256" key="2">
    <source>
        <dbReference type="ARBA" id="ARBA00022448"/>
    </source>
</evidence>
<dbReference type="InterPro" id="IPR035906">
    <property type="entry name" value="MetI-like_sf"/>
</dbReference>
<feature type="transmembrane region" description="Helical" evidence="7">
    <location>
        <begin position="110"/>
        <end position="132"/>
    </location>
</feature>
<keyword evidence="3" id="KW-1003">Cell membrane</keyword>
<evidence type="ECO:0000256" key="4">
    <source>
        <dbReference type="ARBA" id="ARBA00022692"/>
    </source>
</evidence>
<feature type="transmembrane region" description="Helical" evidence="7">
    <location>
        <begin position="144"/>
        <end position="164"/>
    </location>
</feature>
<keyword evidence="5 7" id="KW-1133">Transmembrane helix</keyword>
<dbReference type="CDD" id="cd06261">
    <property type="entry name" value="TM_PBP2"/>
    <property type="match status" value="1"/>
</dbReference>
<keyword evidence="6 7" id="KW-0472">Membrane</keyword>
<evidence type="ECO:0000259" key="8">
    <source>
        <dbReference type="PROSITE" id="PS50928"/>
    </source>
</evidence>
<dbReference type="Proteomes" id="UP000295680">
    <property type="component" value="Unassembled WGS sequence"/>
</dbReference>
<dbReference type="Gene3D" id="1.10.3720.10">
    <property type="entry name" value="MetI-like"/>
    <property type="match status" value="1"/>
</dbReference>